<proteinExistence type="predicted"/>
<evidence type="ECO:0000313" key="2">
    <source>
        <dbReference type="Proteomes" id="UP001237642"/>
    </source>
</evidence>
<reference evidence="1" key="2">
    <citation type="submission" date="2023-05" db="EMBL/GenBank/DDBJ databases">
        <authorList>
            <person name="Schelkunov M.I."/>
        </authorList>
    </citation>
    <scope>NUCLEOTIDE SEQUENCE</scope>
    <source>
        <strain evidence="1">Hsosn_3</strain>
        <tissue evidence="1">Leaf</tissue>
    </source>
</reference>
<dbReference type="AlphaFoldDB" id="A0AAD8IAE2"/>
<evidence type="ECO:0008006" key="3">
    <source>
        <dbReference type="Google" id="ProtNLM"/>
    </source>
</evidence>
<organism evidence="1 2">
    <name type="scientific">Heracleum sosnowskyi</name>
    <dbReference type="NCBI Taxonomy" id="360622"/>
    <lineage>
        <taxon>Eukaryota</taxon>
        <taxon>Viridiplantae</taxon>
        <taxon>Streptophyta</taxon>
        <taxon>Embryophyta</taxon>
        <taxon>Tracheophyta</taxon>
        <taxon>Spermatophyta</taxon>
        <taxon>Magnoliopsida</taxon>
        <taxon>eudicotyledons</taxon>
        <taxon>Gunneridae</taxon>
        <taxon>Pentapetalae</taxon>
        <taxon>asterids</taxon>
        <taxon>campanulids</taxon>
        <taxon>Apiales</taxon>
        <taxon>Apiaceae</taxon>
        <taxon>Apioideae</taxon>
        <taxon>apioid superclade</taxon>
        <taxon>Tordylieae</taxon>
        <taxon>Tordyliinae</taxon>
        <taxon>Heracleum</taxon>
    </lineage>
</organism>
<name>A0AAD8IAE2_9APIA</name>
<dbReference type="Proteomes" id="UP001237642">
    <property type="component" value="Unassembled WGS sequence"/>
</dbReference>
<dbReference type="EMBL" id="JAUIZM010000005">
    <property type="protein sequence ID" value="KAK1382104.1"/>
    <property type="molecule type" value="Genomic_DNA"/>
</dbReference>
<reference evidence="1" key="1">
    <citation type="submission" date="2023-02" db="EMBL/GenBank/DDBJ databases">
        <title>Genome of toxic invasive species Heracleum sosnowskyi carries increased number of genes despite the absence of recent whole-genome duplications.</title>
        <authorList>
            <person name="Schelkunov M."/>
            <person name="Shtratnikova V."/>
            <person name="Makarenko M."/>
            <person name="Klepikova A."/>
            <person name="Omelchenko D."/>
            <person name="Novikova G."/>
            <person name="Obukhova E."/>
            <person name="Bogdanov V."/>
            <person name="Penin A."/>
            <person name="Logacheva M."/>
        </authorList>
    </citation>
    <scope>NUCLEOTIDE SEQUENCE</scope>
    <source>
        <strain evidence="1">Hsosn_3</strain>
        <tissue evidence="1">Leaf</tissue>
    </source>
</reference>
<sequence length="214" mass="24610">MSDQHSNKRMKSLFSFYKRDGGNSTQALAPASSNHAHVTPNQPNHFPMDEIEVIVETPNKPSIQTDPGLHDPICTFPVNQQDRIRKEYVQLEPCQPKLQNYPTTFDGRDNRRFQYRWFGLFPWLEYSVAKDKIFCFPCFLFEKDPPRFPLFTTVGCCNWSRMLAGKKGISKYRSKPGAIGTKALSTVQLLALQKGFQVVSLKPKPFFRPCNMEV</sequence>
<evidence type="ECO:0000313" key="1">
    <source>
        <dbReference type="EMBL" id="KAK1382104.1"/>
    </source>
</evidence>
<keyword evidence="2" id="KW-1185">Reference proteome</keyword>
<protein>
    <recommendedName>
        <fullName evidence="3">TTF-type domain-containing protein</fullName>
    </recommendedName>
</protein>
<gene>
    <name evidence="1" type="ORF">POM88_019839</name>
</gene>
<accession>A0AAD8IAE2</accession>
<comment type="caution">
    <text evidence="1">The sequence shown here is derived from an EMBL/GenBank/DDBJ whole genome shotgun (WGS) entry which is preliminary data.</text>
</comment>